<dbReference type="PANTHER" id="PTHR12385">
    <property type="entry name" value="CHOLINE TRANSPORTER-LIKE (SLC FAMILY 44)"/>
    <property type="match status" value="1"/>
</dbReference>
<proteinExistence type="inferred from homology"/>
<dbReference type="Proteomes" id="UP001633002">
    <property type="component" value="Unassembled WGS sequence"/>
</dbReference>
<comment type="subcellular location">
    <subcellularLocation>
        <location evidence="6">Cell membrane</location>
        <topology evidence="6">Multi-pass membrane protein</topology>
    </subcellularLocation>
    <subcellularLocation>
        <location evidence="1">Membrane</location>
        <topology evidence="1">Multi-pass membrane protein</topology>
    </subcellularLocation>
</comment>
<feature type="transmembrane region" description="Helical" evidence="6">
    <location>
        <begin position="60"/>
        <end position="83"/>
    </location>
</feature>
<protein>
    <recommendedName>
        <fullName evidence="6">Choline transporter-like protein</fullName>
    </recommendedName>
</protein>
<feature type="transmembrane region" description="Helical" evidence="6">
    <location>
        <begin position="222"/>
        <end position="245"/>
    </location>
</feature>
<dbReference type="EMBL" id="JBJQOH010000001">
    <property type="protein sequence ID" value="KAL3702251.1"/>
    <property type="molecule type" value="Genomic_DNA"/>
</dbReference>
<evidence type="ECO:0000313" key="8">
    <source>
        <dbReference type="EMBL" id="KAL3702251.1"/>
    </source>
</evidence>
<accession>A0ABD3IJ60</accession>
<dbReference type="InterPro" id="IPR007603">
    <property type="entry name" value="Choline_transptr-like"/>
</dbReference>
<feature type="compositionally biased region" description="Basic and acidic residues" evidence="7">
    <location>
        <begin position="14"/>
        <end position="27"/>
    </location>
</feature>
<comment type="function">
    <text evidence="6">Choline transporter.</text>
</comment>
<name>A0ABD3IJ60_9MARC</name>
<evidence type="ECO:0000256" key="5">
    <source>
        <dbReference type="ARBA" id="ARBA00023136"/>
    </source>
</evidence>
<evidence type="ECO:0000313" key="9">
    <source>
        <dbReference type="Proteomes" id="UP001633002"/>
    </source>
</evidence>
<dbReference type="GO" id="GO:0005886">
    <property type="term" value="C:plasma membrane"/>
    <property type="evidence" value="ECO:0007669"/>
    <property type="project" value="UniProtKB-SubCell"/>
</dbReference>
<dbReference type="AlphaFoldDB" id="A0ABD3IJ60"/>
<keyword evidence="4 6" id="KW-1133">Transmembrane helix</keyword>
<evidence type="ECO:0000256" key="4">
    <source>
        <dbReference type="ARBA" id="ARBA00022989"/>
    </source>
</evidence>
<evidence type="ECO:0000256" key="6">
    <source>
        <dbReference type="RuleBase" id="RU368066"/>
    </source>
</evidence>
<reference evidence="8 9" key="1">
    <citation type="submission" date="2024-09" db="EMBL/GenBank/DDBJ databases">
        <title>Chromosome-scale assembly of Riccia sorocarpa.</title>
        <authorList>
            <person name="Paukszto L."/>
        </authorList>
    </citation>
    <scope>NUCLEOTIDE SEQUENCE [LARGE SCALE GENOMIC DNA]</scope>
    <source>
        <strain evidence="8">LP-2024</strain>
        <tissue evidence="8">Aerial parts of the thallus</tissue>
    </source>
</reference>
<keyword evidence="3 6" id="KW-0812">Transmembrane</keyword>
<feature type="transmembrane region" description="Helical" evidence="6">
    <location>
        <begin position="332"/>
        <end position="365"/>
    </location>
</feature>
<feature type="transmembrane region" description="Helical" evidence="6">
    <location>
        <begin position="485"/>
        <end position="506"/>
    </location>
</feature>
<evidence type="ECO:0000256" key="2">
    <source>
        <dbReference type="ARBA" id="ARBA00007168"/>
    </source>
</evidence>
<dbReference type="PANTHER" id="PTHR12385:SF98">
    <property type="entry name" value="CHOLINE TRANSPORTER-LIKE PROTEIN"/>
    <property type="match status" value="1"/>
</dbReference>
<sequence>MGAESEPSGTSDQISEHERPLLDKPGYEGDTSQDTVVNVVGNFGSHVFGFNYGYRPIRDLPYAIVFLVFLIVSLAVGVVAVVLSNPDYTHRDAARYQRGCVVPNATVTGSSRFTRIGYPAQLTVATAGQAIQPFWSSVNPFQKAQAGGVDPSVNAALYVFIATLVLCLPISYFVLWLLRTFTAQLVYATLPFIVLIPSGLAIGGLIFCARDQECSQHFTLKYQLVALLFILVVCAIFVWMIWANWDRIGLTIGVVRTASEALFKNLGLVLVLPALCVLLLVYLIPAAIFMFYSYTNGKIIPNPELQRHPELKCGETGVDCCVWKAEPWVPVYLTIALFSALWAIMVTSEVQVFTISGTVAQWYFADPSSSIAGAKRRALRNAFGPSFGTVAFSGLVMAFVRIIRSFIENSRSSNSEEGAMAAILRACLECLLQIVEFLTKFTTNYAAITGAGFCASAMMIYDLLKRNFLSTVVVETVAGRLLGQTVFAVAAVYGFLVWGGLCIFAHGWKTSWAAGIAVAAFVLLFLILLFFMQVLNNIVDTVYICYAMDKDHNVVTRMEVHDVLVSLPPSKEDNPALAVQR</sequence>
<evidence type="ECO:0000256" key="1">
    <source>
        <dbReference type="ARBA" id="ARBA00004141"/>
    </source>
</evidence>
<keyword evidence="9" id="KW-1185">Reference proteome</keyword>
<feature type="transmembrane region" description="Helical" evidence="6">
    <location>
        <begin position="155"/>
        <end position="178"/>
    </location>
</feature>
<feature type="transmembrane region" description="Helical" evidence="6">
    <location>
        <begin position="512"/>
        <end position="531"/>
    </location>
</feature>
<dbReference type="GO" id="GO:0022857">
    <property type="term" value="F:transmembrane transporter activity"/>
    <property type="evidence" value="ECO:0007669"/>
    <property type="project" value="UniProtKB-UniRule"/>
</dbReference>
<feature type="region of interest" description="Disordered" evidence="7">
    <location>
        <begin position="1"/>
        <end position="29"/>
    </location>
</feature>
<evidence type="ECO:0000256" key="7">
    <source>
        <dbReference type="SAM" id="MobiDB-lite"/>
    </source>
</evidence>
<feature type="transmembrane region" description="Helical" evidence="6">
    <location>
        <begin position="386"/>
        <end position="407"/>
    </location>
</feature>
<dbReference type="Pfam" id="PF04515">
    <property type="entry name" value="Choline_transpo"/>
    <property type="match status" value="1"/>
</dbReference>
<gene>
    <name evidence="8" type="ORF">R1sor_020273</name>
</gene>
<comment type="similarity">
    <text evidence="2 6">Belongs to the CTL (choline transporter-like) family.</text>
</comment>
<feature type="transmembrane region" description="Helical" evidence="6">
    <location>
        <begin position="445"/>
        <end position="464"/>
    </location>
</feature>
<feature type="transmembrane region" description="Helical" evidence="6">
    <location>
        <begin position="185"/>
        <end position="207"/>
    </location>
</feature>
<keyword evidence="5 6" id="KW-0472">Membrane</keyword>
<feature type="transmembrane region" description="Helical" evidence="6">
    <location>
        <begin position="266"/>
        <end position="292"/>
    </location>
</feature>
<evidence type="ECO:0000256" key="3">
    <source>
        <dbReference type="ARBA" id="ARBA00022692"/>
    </source>
</evidence>
<comment type="caution">
    <text evidence="8">The sequence shown here is derived from an EMBL/GenBank/DDBJ whole genome shotgun (WGS) entry which is preliminary data.</text>
</comment>
<organism evidence="8 9">
    <name type="scientific">Riccia sorocarpa</name>
    <dbReference type="NCBI Taxonomy" id="122646"/>
    <lineage>
        <taxon>Eukaryota</taxon>
        <taxon>Viridiplantae</taxon>
        <taxon>Streptophyta</taxon>
        <taxon>Embryophyta</taxon>
        <taxon>Marchantiophyta</taxon>
        <taxon>Marchantiopsida</taxon>
        <taxon>Marchantiidae</taxon>
        <taxon>Marchantiales</taxon>
        <taxon>Ricciaceae</taxon>
        <taxon>Riccia</taxon>
    </lineage>
</organism>